<dbReference type="InterPro" id="IPR052526">
    <property type="entry name" value="HTH-type_Bedaq_tolerance"/>
</dbReference>
<dbReference type="Gene3D" id="1.10.10.10">
    <property type="entry name" value="Winged helix-like DNA-binding domain superfamily/Winged helix DNA-binding domain"/>
    <property type="match status" value="1"/>
</dbReference>
<dbReference type="PANTHER" id="PTHR39515">
    <property type="entry name" value="CONSERVED PROTEIN"/>
    <property type="match status" value="1"/>
</dbReference>
<proteinExistence type="predicted"/>
<accession>A0A7W3TE94</accession>
<feature type="compositionally biased region" description="Basic and acidic residues" evidence="1">
    <location>
        <begin position="157"/>
        <end position="167"/>
    </location>
</feature>
<dbReference type="InterPro" id="IPR036388">
    <property type="entry name" value="WH-like_DNA-bd_sf"/>
</dbReference>
<comment type="caution">
    <text evidence="3">The sequence shown here is derived from an EMBL/GenBank/DDBJ whole genome shotgun (WGS) entry which is preliminary data.</text>
</comment>
<reference evidence="4" key="1">
    <citation type="submission" date="2019-10" db="EMBL/GenBank/DDBJ databases">
        <title>Streptomyces sp. nov., a novel actinobacterium isolated from alkaline environment.</title>
        <authorList>
            <person name="Golinska P."/>
        </authorList>
    </citation>
    <scope>NUCLEOTIDE SEQUENCE [LARGE SCALE GENOMIC DNA]</scope>
    <source>
        <strain evidence="4">DSM 42118</strain>
    </source>
</reference>
<dbReference type="Pfam" id="PF01047">
    <property type="entry name" value="MarR"/>
    <property type="match status" value="1"/>
</dbReference>
<dbReference type="SUPFAM" id="SSF46785">
    <property type="entry name" value="Winged helix' DNA-binding domain"/>
    <property type="match status" value="1"/>
</dbReference>
<dbReference type="Proteomes" id="UP000538929">
    <property type="component" value="Unassembled WGS sequence"/>
</dbReference>
<dbReference type="RefSeq" id="WP_182606754.1">
    <property type="nucleotide sequence ID" value="NZ_VKHT01000431.1"/>
</dbReference>
<protein>
    <submittedName>
        <fullName evidence="3">MarR family transcriptional regulator</fullName>
    </submittedName>
</protein>
<evidence type="ECO:0000256" key="1">
    <source>
        <dbReference type="SAM" id="MobiDB-lite"/>
    </source>
</evidence>
<feature type="domain" description="HTH marR-type" evidence="2">
    <location>
        <begin position="14"/>
        <end position="149"/>
    </location>
</feature>
<evidence type="ECO:0000313" key="4">
    <source>
        <dbReference type="Proteomes" id="UP000538929"/>
    </source>
</evidence>
<dbReference type="EMBL" id="VKHT01000431">
    <property type="protein sequence ID" value="MBB0245236.1"/>
    <property type="molecule type" value="Genomic_DNA"/>
</dbReference>
<organism evidence="3 4">
    <name type="scientific">Streptomyces alkaliphilus</name>
    <dbReference type="NCBI Taxonomy" id="1472722"/>
    <lineage>
        <taxon>Bacteria</taxon>
        <taxon>Bacillati</taxon>
        <taxon>Actinomycetota</taxon>
        <taxon>Actinomycetes</taxon>
        <taxon>Kitasatosporales</taxon>
        <taxon>Streptomycetaceae</taxon>
        <taxon>Streptomyces</taxon>
    </lineage>
</organism>
<feature type="non-terminal residue" evidence="3">
    <location>
        <position position="176"/>
    </location>
</feature>
<dbReference type="PROSITE" id="PS50995">
    <property type="entry name" value="HTH_MARR_2"/>
    <property type="match status" value="1"/>
</dbReference>
<sequence>MVRVPEPSIDTSGNADAVNTLRIGVMRLARRVRHQREDRSLGVAELSALGTLHRCGSMSPGELARKEHVQPPTMTRILALLQERGLVRVAPHPVDRRQKTATVTERAEEMIRATRDKDNAWLARLASRLDEEEWARLRAAAPVLHKLAHMDPAVRSPEGEAVARDVPFDGPAPSTP</sequence>
<dbReference type="PANTHER" id="PTHR39515:SF2">
    <property type="entry name" value="HTH-TYPE TRANSCRIPTIONAL REGULATOR RV0880"/>
    <property type="match status" value="1"/>
</dbReference>
<name>A0A7W3TE94_9ACTN</name>
<keyword evidence="4" id="KW-1185">Reference proteome</keyword>
<dbReference type="InterPro" id="IPR036390">
    <property type="entry name" value="WH_DNA-bd_sf"/>
</dbReference>
<dbReference type="GO" id="GO:0003700">
    <property type="term" value="F:DNA-binding transcription factor activity"/>
    <property type="evidence" value="ECO:0007669"/>
    <property type="project" value="InterPro"/>
</dbReference>
<evidence type="ECO:0000313" key="3">
    <source>
        <dbReference type="EMBL" id="MBB0245236.1"/>
    </source>
</evidence>
<dbReference type="SMART" id="SM00347">
    <property type="entry name" value="HTH_MARR"/>
    <property type="match status" value="1"/>
</dbReference>
<evidence type="ECO:0000259" key="2">
    <source>
        <dbReference type="PROSITE" id="PS50995"/>
    </source>
</evidence>
<dbReference type="InterPro" id="IPR000835">
    <property type="entry name" value="HTH_MarR-typ"/>
</dbReference>
<dbReference type="AlphaFoldDB" id="A0A7W3TE94"/>
<gene>
    <name evidence="3" type="ORF">FNQ90_14260</name>
</gene>
<feature type="region of interest" description="Disordered" evidence="1">
    <location>
        <begin position="155"/>
        <end position="176"/>
    </location>
</feature>